<reference evidence="3" key="1">
    <citation type="submission" date="2017-01" db="EMBL/GenBank/DDBJ databases">
        <authorList>
            <person name="Varghese N."/>
            <person name="Submissions S."/>
        </authorList>
    </citation>
    <scope>NUCLEOTIDE SEQUENCE [LARGE SCALE GENOMIC DNA]</scope>
    <source>
        <strain evidence="3">DSM 21054</strain>
    </source>
</reference>
<keyword evidence="3" id="KW-1185">Reference proteome</keyword>
<dbReference type="InterPro" id="IPR005247">
    <property type="entry name" value="YbhB_YbcL/LppC-like"/>
</dbReference>
<evidence type="ECO:0000256" key="1">
    <source>
        <dbReference type="SAM" id="SignalP"/>
    </source>
</evidence>
<dbReference type="PANTHER" id="PTHR30289">
    <property type="entry name" value="UNCHARACTERIZED PROTEIN YBCL-RELATED"/>
    <property type="match status" value="1"/>
</dbReference>
<dbReference type="Pfam" id="PF01161">
    <property type="entry name" value="PBP"/>
    <property type="match status" value="1"/>
</dbReference>
<gene>
    <name evidence="2" type="ORF">SAMN05421788_101957</name>
</gene>
<evidence type="ECO:0000313" key="3">
    <source>
        <dbReference type="Proteomes" id="UP000186917"/>
    </source>
</evidence>
<protein>
    <submittedName>
        <fullName evidence="2">Phospholipid-binding protein, PBP family</fullName>
    </submittedName>
</protein>
<dbReference type="AlphaFoldDB" id="A0A1N7LLF2"/>
<dbReference type="NCBIfam" id="TIGR00481">
    <property type="entry name" value="YbhB/YbcL family Raf kinase inhibitor-like protein"/>
    <property type="match status" value="1"/>
</dbReference>
<dbReference type="SUPFAM" id="SSF49777">
    <property type="entry name" value="PEBP-like"/>
    <property type="match status" value="1"/>
</dbReference>
<sequence>MKQLAMLLLVLLGFQAMSKAQTFTLKSNDLGGQFTHKQLFNSFGYSGENVSPQLSWENAPAGTQYFAITMYDKDAPTGSGFWHWVVFNIPASTSSVPANAGNITKNLMPAGAVQGVTDYGVAGYGGPAPPAGAAHQYLFTVYALKSRLDLNANTSPAMVGFYLNSLVLAKASIVAYAQHP</sequence>
<accession>A0A1N7LLF2</accession>
<keyword evidence="1" id="KW-0732">Signal</keyword>
<feature type="signal peptide" evidence="1">
    <location>
        <begin position="1"/>
        <end position="20"/>
    </location>
</feature>
<dbReference type="Proteomes" id="UP000186917">
    <property type="component" value="Unassembled WGS sequence"/>
</dbReference>
<feature type="chain" id="PRO_5012681517" evidence="1">
    <location>
        <begin position="21"/>
        <end position="180"/>
    </location>
</feature>
<dbReference type="STRING" id="477680.SAMN05421788_101957"/>
<dbReference type="Gene3D" id="3.90.280.10">
    <property type="entry name" value="PEBP-like"/>
    <property type="match status" value="1"/>
</dbReference>
<dbReference type="EMBL" id="FTOR01000001">
    <property type="protein sequence ID" value="SIS74624.1"/>
    <property type="molecule type" value="Genomic_DNA"/>
</dbReference>
<evidence type="ECO:0000313" key="2">
    <source>
        <dbReference type="EMBL" id="SIS74624.1"/>
    </source>
</evidence>
<dbReference type="InterPro" id="IPR008914">
    <property type="entry name" value="PEBP"/>
</dbReference>
<name>A0A1N7LLF2_9BACT</name>
<dbReference type="RefSeq" id="WP_076376159.1">
    <property type="nucleotide sequence ID" value="NZ_AP017422.1"/>
</dbReference>
<dbReference type="InterPro" id="IPR036610">
    <property type="entry name" value="PEBP-like_sf"/>
</dbReference>
<organism evidence="2 3">
    <name type="scientific">Filimonas lacunae</name>
    <dbReference type="NCBI Taxonomy" id="477680"/>
    <lineage>
        <taxon>Bacteria</taxon>
        <taxon>Pseudomonadati</taxon>
        <taxon>Bacteroidota</taxon>
        <taxon>Chitinophagia</taxon>
        <taxon>Chitinophagales</taxon>
        <taxon>Chitinophagaceae</taxon>
        <taxon>Filimonas</taxon>
    </lineage>
</organism>
<dbReference type="CDD" id="cd00865">
    <property type="entry name" value="PEBP_bact_arch"/>
    <property type="match status" value="1"/>
</dbReference>
<dbReference type="OrthoDB" id="9797506at2"/>
<proteinExistence type="predicted"/>
<dbReference type="PANTHER" id="PTHR30289:SF1">
    <property type="entry name" value="PEBP (PHOSPHATIDYLETHANOLAMINE-BINDING PROTEIN) FAMILY PROTEIN"/>
    <property type="match status" value="1"/>
</dbReference>